<gene>
    <name evidence="1" type="ORF">OMAG_001895</name>
</gene>
<comment type="caution">
    <text evidence="1">The sequence shown here is derived from an EMBL/GenBank/DDBJ whole genome shotgun (WGS) entry which is preliminary data.</text>
</comment>
<evidence type="ECO:0000313" key="1">
    <source>
        <dbReference type="EMBL" id="KJJ84211.1"/>
    </source>
</evidence>
<dbReference type="Proteomes" id="UP000033428">
    <property type="component" value="Unassembled WGS sequence"/>
</dbReference>
<keyword evidence="2" id="KW-1185">Reference proteome</keyword>
<organism evidence="1 2">
    <name type="scientific">Candidatus Omnitrophus magneticus</name>
    <dbReference type="NCBI Taxonomy" id="1609969"/>
    <lineage>
        <taxon>Bacteria</taxon>
        <taxon>Pseudomonadati</taxon>
        <taxon>Candidatus Omnitrophota</taxon>
        <taxon>Candidatus Omnitrophus</taxon>
    </lineage>
</organism>
<protein>
    <submittedName>
        <fullName evidence="1">Uncharacterized protein</fullName>
    </submittedName>
</protein>
<accession>A0A0F0CRU0</accession>
<name>A0A0F0CRU0_9BACT</name>
<dbReference type="AlphaFoldDB" id="A0A0F0CRU0"/>
<reference evidence="1 2" key="1">
    <citation type="submission" date="2015-02" db="EMBL/GenBank/DDBJ databases">
        <title>Single-cell genomics of uncultivated deep-branching MTB reveals a conserved set of magnetosome genes.</title>
        <authorList>
            <person name="Kolinko S."/>
            <person name="Richter M."/>
            <person name="Glockner F.O."/>
            <person name="Brachmann A."/>
            <person name="Schuler D."/>
        </authorList>
    </citation>
    <scope>NUCLEOTIDE SEQUENCE [LARGE SCALE GENOMIC DNA]</scope>
    <source>
        <strain evidence="1">SKK-01</strain>
    </source>
</reference>
<evidence type="ECO:0000313" key="2">
    <source>
        <dbReference type="Proteomes" id="UP000033428"/>
    </source>
</evidence>
<dbReference type="EMBL" id="JYNY01000381">
    <property type="protein sequence ID" value="KJJ84211.1"/>
    <property type="molecule type" value="Genomic_DNA"/>
</dbReference>
<sequence>MPDHFIGLIFLLFCFFVKTKKILKNLHFKNTLCILDIDND</sequence>
<proteinExistence type="predicted"/>